<evidence type="ECO:0000256" key="4">
    <source>
        <dbReference type="ARBA" id="ARBA00022989"/>
    </source>
</evidence>
<evidence type="ECO:0000256" key="3">
    <source>
        <dbReference type="ARBA" id="ARBA00022692"/>
    </source>
</evidence>
<reference evidence="9" key="1">
    <citation type="submission" date="2019-07" db="EMBL/GenBank/DDBJ databases">
        <title>Shewanella sp. YLB-08 draft genomic sequence.</title>
        <authorList>
            <person name="Yu L."/>
        </authorList>
    </citation>
    <scope>NUCLEOTIDE SEQUENCE [LARGE SCALE GENOMIC DNA]</scope>
    <source>
        <strain evidence="9">JCM 20706</strain>
    </source>
</reference>
<feature type="transmembrane region" description="Helical" evidence="6">
    <location>
        <begin position="119"/>
        <end position="141"/>
    </location>
</feature>
<comment type="caution">
    <text evidence="8">The sequence shown here is derived from an EMBL/GenBank/DDBJ whole genome shotgun (WGS) entry which is preliminary data.</text>
</comment>
<evidence type="ECO:0000256" key="6">
    <source>
        <dbReference type="SAM" id="Phobius"/>
    </source>
</evidence>
<dbReference type="PANTHER" id="PTHR32322">
    <property type="entry name" value="INNER MEMBRANE TRANSPORTER"/>
    <property type="match status" value="1"/>
</dbReference>
<feature type="transmembrane region" description="Helical" evidence="6">
    <location>
        <begin position="267"/>
        <end position="284"/>
    </location>
</feature>
<dbReference type="OrthoDB" id="2352272at2"/>
<dbReference type="Pfam" id="PF00892">
    <property type="entry name" value="EamA"/>
    <property type="match status" value="2"/>
</dbReference>
<feature type="domain" description="EamA" evidence="7">
    <location>
        <begin position="8"/>
        <end position="134"/>
    </location>
</feature>
<dbReference type="InterPro" id="IPR050638">
    <property type="entry name" value="AA-Vitamin_Transporters"/>
</dbReference>
<dbReference type="EMBL" id="VKGK01000005">
    <property type="protein sequence ID" value="TRY15254.1"/>
    <property type="molecule type" value="Genomic_DNA"/>
</dbReference>
<name>A0A553JS13_SHEHA</name>
<organism evidence="8 9">
    <name type="scientific">Shewanella hanedai</name>
    <name type="common">Alteromonas hanedai</name>
    <dbReference type="NCBI Taxonomy" id="25"/>
    <lineage>
        <taxon>Bacteria</taxon>
        <taxon>Pseudomonadati</taxon>
        <taxon>Pseudomonadota</taxon>
        <taxon>Gammaproteobacteria</taxon>
        <taxon>Alteromonadales</taxon>
        <taxon>Shewanellaceae</taxon>
        <taxon>Shewanella</taxon>
    </lineage>
</organism>
<gene>
    <name evidence="8" type="ORF">FN961_06170</name>
</gene>
<feature type="transmembrane region" description="Helical" evidence="6">
    <location>
        <begin position="63"/>
        <end position="81"/>
    </location>
</feature>
<feature type="transmembrane region" description="Helical" evidence="6">
    <location>
        <begin position="212"/>
        <end position="234"/>
    </location>
</feature>
<evidence type="ECO:0000259" key="7">
    <source>
        <dbReference type="Pfam" id="PF00892"/>
    </source>
</evidence>
<feature type="transmembrane region" description="Helical" evidence="6">
    <location>
        <begin position="87"/>
        <end position="107"/>
    </location>
</feature>
<evidence type="ECO:0000313" key="9">
    <source>
        <dbReference type="Proteomes" id="UP000318126"/>
    </source>
</evidence>
<accession>A0A553JS13</accession>
<dbReference type="SUPFAM" id="SSF103481">
    <property type="entry name" value="Multidrug resistance efflux transporter EmrE"/>
    <property type="match status" value="2"/>
</dbReference>
<protein>
    <submittedName>
        <fullName evidence="8">DMT family transporter</fullName>
    </submittedName>
</protein>
<sequence length="312" mass="34626">MNVILYGLMIFVWGFSWIAIKWQEGDTPTEVSIFYRFAIAAVFMFVFGVVFQKLQATTKRQHLFFALQGLCLFCCNFLAFYSSTHYIASGLTAVVMATAPLFNAVHGKLIYGTAIKENFWLGVTVGLAGIGLLFGADLIQANWSTELLYGLLFSLLGTWCFSMGNMISVHNSRNQIQPYTATCYAMMYGCVALLIIINLNGHSLDVDMSPRYAASLLYLAIPASVIGFTVYLMLVDRLGANQAAYLLLITPIVALATSSFFEGYNWTLYSTLGLALVIAGNLMTQIRKSVPRNLYYLVCKLIGRKIINKILS</sequence>
<feature type="transmembrane region" description="Helical" evidence="6">
    <location>
        <begin position="5"/>
        <end position="22"/>
    </location>
</feature>
<comment type="subcellular location">
    <subcellularLocation>
        <location evidence="1">Membrane</location>
        <topology evidence="1">Multi-pass membrane protein</topology>
    </subcellularLocation>
</comment>
<dbReference type="RefSeq" id="WP_143563684.1">
    <property type="nucleotide sequence ID" value="NZ_BMPL01000004.1"/>
</dbReference>
<evidence type="ECO:0000256" key="2">
    <source>
        <dbReference type="ARBA" id="ARBA00007362"/>
    </source>
</evidence>
<evidence type="ECO:0000256" key="5">
    <source>
        <dbReference type="ARBA" id="ARBA00023136"/>
    </source>
</evidence>
<dbReference type="Proteomes" id="UP000318126">
    <property type="component" value="Unassembled WGS sequence"/>
</dbReference>
<keyword evidence="4 6" id="KW-1133">Transmembrane helix</keyword>
<evidence type="ECO:0000313" key="8">
    <source>
        <dbReference type="EMBL" id="TRY15254.1"/>
    </source>
</evidence>
<keyword evidence="5 6" id="KW-0472">Membrane</keyword>
<dbReference type="PANTHER" id="PTHR32322:SF2">
    <property type="entry name" value="EAMA DOMAIN-CONTAINING PROTEIN"/>
    <property type="match status" value="1"/>
</dbReference>
<keyword evidence="3 6" id="KW-0812">Transmembrane</keyword>
<comment type="similarity">
    <text evidence="2">Belongs to the EamA transporter family.</text>
</comment>
<feature type="transmembrane region" description="Helical" evidence="6">
    <location>
        <begin position="34"/>
        <end position="51"/>
    </location>
</feature>
<feature type="transmembrane region" description="Helical" evidence="6">
    <location>
        <begin position="243"/>
        <end position="261"/>
    </location>
</feature>
<evidence type="ECO:0000256" key="1">
    <source>
        <dbReference type="ARBA" id="ARBA00004141"/>
    </source>
</evidence>
<feature type="transmembrane region" description="Helical" evidence="6">
    <location>
        <begin position="147"/>
        <end position="167"/>
    </location>
</feature>
<dbReference type="InterPro" id="IPR037185">
    <property type="entry name" value="EmrE-like"/>
</dbReference>
<feature type="transmembrane region" description="Helical" evidence="6">
    <location>
        <begin position="179"/>
        <end position="200"/>
    </location>
</feature>
<dbReference type="GO" id="GO:0016020">
    <property type="term" value="C:membrane"/>
    <property type="evidence" value="ECO:0007669"/>
    <property type="project" value="UniProtKB-SubCell"/>
</dbReference>
<dbReference type="AlphaFoldDB" id="A0A553JS13"/>
<dbReference type="InterPro" id="IPR000620">
    <property type="entry name" value="EamA_dom"/>
</dbReference>
<feature type="domain" description="EamA" evidence="7">
    <location>
        <begin position="149"/>
        <end position="283"/>
    </location>
</feature>
<keyword evidence="9" id="KW-1185">Reference proteome</keyword>
<proteinExistence type="inferred from homology"/>